<dbReference type="Pfam" id="PF13920">
    <property type="entry name" value="zf-C3HC4_3"/>
    <property type="match status" value="1"/>
</dbReference>
<dbReference type="SUPFAM" id="SSF57850">
    <property type="entry name" value="RING/U-box"/>
    <property type="match status" value="1"/>
</dbReference>
<evidence type="ECO:0000256" key="1">
    <source>
        <dbReference type="ARBA" id="ARBA00022771"/>
    </source>
</evidence>
<comment type="caution">
    <text evidence="5">The sequence shown here is derived from an EMBL/GenBank/DDBJ whole genome shotgun (WGS) entry which is preliminary data.</text>
</comment>
<dbReference type="PROSITE" id="PS50089">
    <property type="entry name" value="ZF_RING_2"/>
    <property type="match status" value="1"/>
</dbReference>
<keyword evidence="6" id="KW-1185">Reference proteome</keyword>
<dbReference type="Proteomes" id="UP001151699">
    <property type="component" value="Chromosome B"/>
</dbReference>
<organism evidence="5 6">
    <name type="scientific">Pseudolycoriella hygida</name>
    <dbReference type="NCBI Taxonomy" id="35572"/>
    <lineage>
        <taxon>Eukaryota</taxon>
        <taxon>Metazoa</taxon>
        <taxon>Ecdysozoa</taxon>
        <taxon>Arthropoda</taxon>
        <taxon>Hexapoda</taxon>
        <taxon>Insecta</taxon>
        <taxon>Pterygota</taxon>
        <taxon>Neoptera</taxon>
        <taxon>Endopterygota</taxon>
        <taxon>Diptera</taxon>
        <taxon>Nematocera</taxon>
        <taxon>Sciaroidea</taxon>
        <taxon>Sciaridae</taxon>
        <taxon>Pseudolycoriella</taxon>
    </lineage>
</organism>
<dbReference type="OrthoDB" id="1711136at2759"/>
<dbReference type="AlphaFoldDB" id="A0A9Q0N3X7"/>
<keyword evidence="2" id="KW-0862">Zinc</keyword>
<dbReference type="EMBL" id="WJQU01000002">
    <property type="protein sequence ID" value="KAJ6642144.1"/>
    <property type="molecule type" value="Genomic_DNA"/>
</dbReference>
<proteinExistence type="predicted"/>
<keyword evidence="1 3" id="KW-0479">Metal-binding</keyword>
<sequence length="71" mass="8103">MDSEDEYDELCTDCGAHVKNMMLLPCKHLKWCNECIEPLLQRTENGELKCPICETVITGHTRSTNRDFDAG</sequence>
<evidence type="ECO:0000256" key="3">
    <source>
        <dbReference type="PROSITE-ProRule" id="PRU00175"/>
    </source>
</evidence>
<evidence type="ECO:0000313" key="5">
    <source>
        <dbReference type="EMBL" id="KAJ6642144.1"/>
    </source>
</evidence>
<dbReference type="GO" id="GO:0008270">
    <property type="term" value="F:zinc ion binding"/>
    <property type="evidence" value="ECO:0007669"/>
    <property type="project" value="UniProtKB-KW"/>
</dbReference>
<gene>
    <name evidence="5" type="ORF">Bhyg_07091</name>
</gene>
<reference evidence="5" key="1">
    <citation type="submission" date="2022-07" db="EMBL/GenBank/DDBJ databases">
        <authorList>
            <person name="Trinca V."/>
            <person name="Uliana J.V.C."/>
            <person name="Torres T.T."/>
            <person name="Ward R.J."/>
            <person name="Monesi N."/>
        </authorList>
    </citation>
    <scope>NUCLEOTIDE SEQUENCE</scope>
    <source>
        <strain evidence="5">HSMRA1968</strain>
        <tissue evidence="5">Whole embryos</tissue>
    </source>
</reference>
<dbReference type="Gene3D" id="3.30.40.10">
    <property type="entry name" value="Zinc/RING finger domain, C3HC4 (zinc finger)"/>
    <property type="match status" value="1"/>
</dbReference>
<feature type="domain" description="RING-type" evidence="4">
    <location>
        <begin position="11"/>
        <end position="54"/>
    </location>
</feature>
<accession>A0A9Q0N3X7</accession>
<evidence type="ECO:0000259" key="4">
    <source>
        <dbReference type="PROSITE" id="PS50089"/>
    </source>
</evidence>
<dbReference type="InterPro" id="IPR013083">
    <property type="entry name" value="Znf_RING/FYVE/PHD"/>
</dbReference>
<evidence type="ECO:0000313" key="6">
    <source>
        <dbReference type="Proteomes" id="UP001151699"/>
    </source>
</evidence>
<evidence type="ECO:0000256" key="2">
    <source>
        <dbReference type="ARBA" id="ARBA00022833"/>
    </source>
</evidence>
<protein>
    <recommendedName>
        <fullName evidence="4">RING-type domain-containing protein</fullName>
    </recommendedName>
</protein>
<keyword evidence="1 3" id="KW-0863">Zinc-finger</keyword>
<name>A0A9Q0N3X7_9DIPT</name>
<dbReference type="InterPro" id="IPR001841">
    <property type="entry name" value="Znf_RING"/>
</dbReference>